<dbReference type="InterPro" id="IPR007627">
    <property type="entry name" value="RNA_pol_sigma70_r2"/>
</dbReference>
<dbReference type="Gene3D" id="1.10.1740.10">
    <property type="match status" value="1"/>
</dbReference>
<name>A0ABR6C8W2_9HYPH</name>
<dbReference type="NCBIfam" id="TIGR02937">
    <property type="entry name" value="sigma70-ECF"/>
    <property type="match status" value="1"/>
</dbReference>
<evidence type="ECO:0000256" key="3">
    <source>
        <dbReference type="ARBA" id="ARBA00023082"/>
    </source>
</evidence>
<evidence type="ECO:0000259" key="6">
    <source>
        <dbReference type="Pfam" id="PF04542"/>
    </source>
</evidence>
<keyword evidence="9" id="KW-1185">Reference proteome</keyword>
<comment type="caution">
    <text evidence="8">The sequence shown here is derived from an EMBL/GenBank/DDBJ whole genome shotgun (WGS) entry which is preliminary data.</text>
</comment>
<keyword evidence="5" id="KW-0804">Transcription</keyword>
<organism evidence="8 9">
    <name type="scientific">Aminobacter ciceronei</name>
    <dbReference type="NCBI Taxonomy" id="150723"/>
    <lineage>
        <taxon>Bacteria</taxon>
        <taxon>Pseudomonadati</taxon>
        <taxon>Pseudomonadota</taxon>
        <taxon>Alphaproteobacteria</taxon>
        <taxon>Hyphomicrobiales</taxon>
        <taxon>Phyllobacteriaceae</taxon>
        <taxon>Aminobacter</taxon>
    </lineage>
</organism>
<protein>
    <submittedName>
        <fullName evidence="8">RNA polymerase sigma-70 factor (ECF subfamily)</fullName>
    </submittedName>
</protein>
<keyword evidence="3" id="KW-0731">Sigma factor</keyword>
<dbReference type="SUPFAM" id="SSF88946">
    <property type="entry name" value="Sigma2 domain of RNA polymerase sigma factors"/>
    <property type="match status" value="1"/>
</dbReference>
<dbReference type="PANTHER" id="PTHR43133:SF62">
    <property type="entry name" value="RNA POLYMERASE SIGMA FACTOR SIGZ"/>
    <property type="match status" value="1"/>
</dbReference>
<feature type="domain" description="RNA polymerase sigma-70 region 2" evidence="6">
    <location>
        <begin position="99"/>
        <end position="167"/>
    </location>
</feature>
<sequence>MLLDTERRPRRIAGTRNFSEASDPAVARRRTNSMNTVVSIGVPAWQKRFKAGHWRSVPWHGDLGTADMNRPTGVDDGSDMRELLCAVGARRDIEAYEQLFRHFAPRVKAYMARTGGNGQQAEELMQETMIAVWNKAERYDPAKGAASTWIFTIARNLRIDAFRRERRPEFDPEDPAFVPDDVAPADAELDMRETSEQLHHAIAALPAEQASLLKLSFFEDQSHSAIAQRLNLPLGTVKSRMRLAFDKLRAALARSGDVS</sequence>
<evidence type="ECO:0000313" key="9">
    <source>
        <dbReference type="Proteomes" id="UP000587524"/>
    </source>
</evidence>
<dbReference type="Pfam" id="PF04542">
    <property type="entry name" value="Sigma70_r2"/>
    <property type="match status" value="1"/>
</dbReference>
<dbReference type="InterPro" id="IPR036388">
    <property type="entry name" value="WH-like_DNA-bd_sf"/>
</dbReference>
<evidence type="ECO:0000313" key="8">
    <source>
        <dbReference type="EMBL" id="MBA9021457.1"/>
    </source>
</evidence>
<evidence type="ECO:0000256" key="4">
    <source>
        <dbReference type="ARBA" id="ARBA00023125"/>
    </source>
</evidence>
<reference evidence="8 9" key="1">
    <citation type="submission" date="2020-08" db="EMBL/GenBank/DDBJ databases">
        <title>Genomic Encyclopedia of Type Strains, Phase IV (KMG-IV): sequencing the most valuable type-strain genomes for metagenomic binning, comparative biology and taxonomic classification.</title>
        <authorList>
            <person name="Goeker M."/>
        </authorList>
    </citation>
    <scope>NUCLEOTIDE SEQUENCE [LARGE SCALE GENOMIC DNA]</scope>
    <source>
        <strain evidence="8 9">DSM 17455</strain>
    </source>
</reference>
<dbReference type="Pfam" id="PF04545">
    <property type="entry name" value="Sigma70_r4"/>
    <property type="match status" value="1"/>
</dbReference>
<evidence type="ECO:0000259" key="7">
    <source>
        <dbReference type="Pfam" id="PF04545"/>
    </source>
</evidence>
<evidence type="ECO:0000256" key="5">
    <source>
        <dbReference type="ARBA" id="ARBA00023163"/>
    </source>
</evidence>
<dbReference type="InterPro" id="IPR007630">
    <property type="entry name" value="RNA_pol_sigma70_r4"/>
</dbReference>
<dbReference type="Proteomes" id="UP000587524">
    <property type="component" value="Unassembled WGS sequence"/>
</dbReference>
<dbReference type="InterPro" id="IPR039425">
    <property type="entry name" value="RNA_pol_sigma-70-like"/>
</dbReference>
<accession>A0ABR6C8W2</accession>
<proteinExistence type="inferred from homology"/>
<comment type="similarity">
    <text evidence="1">Belongs to the sigma-70 factor family. ECF subfamily.</text>
</comment>
<dbReference type="PANTHER" id="PTHR43133">
    <property type="entry name" value="RNA POLYMERASE ECF-TYPE SIGMA FACTO"/>
    <property type="match status" value="1"/>
</dbReference>
<dbReference type="CDD" id="cd06171">
    <property type="entry name" value="Sigma70_r4"/>
    <property type="match status" value="1"/>
</dbReference>
<dbReference type="RefSeq" id="WP_371818665.1">
    <property type="nucleotide sequence ID" value="NZ_JACJHY010000016.1"/>
</dbReference>
<evidence type="ECO:0000256" key="1">
    <source>
        <dbReference type="ARBA" id="ARBA00010641"/>
    </source>
</evidence>
<feature type="domain" description="RNA polymerase sigma-70 region 4" evidence="7">
    <location>
        <begin position="201"/>
        <end position="250"/>
    </location>
</feature>
<gene>
    <name evidence="8" type="ORF">HNQ97_003463</name>
</gene>
<evidence type="ECO:0000256" key="2">
    <source>
        <dbReference type="ARBA" id="ARBA00023015"/>
    </source>
</evidence>
<dbReference type="Gene3D" id="1.10.10.10">
    <property type="entry name" value="Winged helix-like DNA-binding domain superfamily/Winged helix DNA-binding domain"/>
    <property type="match status" value="1"/>
</dbReference>
<dbReference type="InterPro" id="IPR013324">
    <property type="entry name" value="RNA_pol_sigma_r3/r4-like"/>
</dbReference>
<keyword evidence="2" id="KW-0805">Transcription regulation</keyword>
<dbReference type="InterPro" id="IPR014284">
    <property type="entry name" value="RNA_pol_sigma-70_dom"/>
</dbReference>
<dbReference type="EMBL" id="JACJHZ010000016">
    <property type="protein sequence ID" value="MBA9021457.1"/>
    <property type="molecule type" value="Genomic_DNA"/>
</dbReference>
<keyword evidence="4" id="KW-0238">DNA-binding</keyword>
<dbReference type="SUPFAM" id="SSF88659">
    <property type="entry name" value="Sigma3 and sigma4 domains of RNA polymerase sigma factors"/>
    <property type="match status" value="1"/>
</dbReference>
<dbReference type="InterPro" id="IPR013325">
    <property type="entry name" value="RNA_pol_sigma_r2"/>
</dbReference>